<feature type="non-terminal residue" evidence="1">
    <location>
        <position position="1"/>
    </location>
</feature>
<protein>
    <submittedName>
        <fullName evidence="1">Uncharacterized protein</fullName>
    </submittedName>
</protein>
<dbReference type="Proteomes" id="UP001189429">
    <property type="component" value="Unassembled WGS sequence"/>
</dbReference>
<evidence type="ECO:0000313" key="2">
    <source>
        <dbReference type="Proteomes" id="UP001189429"/>
    </source>
</evidence>
<comment type="caution">
    <text evidence="1">The sequence shown here is derived from an EMBL/GenBank/DDBJ whole genome shotgun (WGS) entry which is preliminary data.</text>
</comment>
<sequence length="547" mass="60902">ELLASIGAPRAREVAGLEQLRPLFGQEGASDLHESARLVSDQNRGEEWLWKEPTFSWLSGFHWHPGATSVEQQGPPHGPFFCHLCEVEAWAQEEHDRHLVTRRHAENVLRWAETMGDAAYPSRCGRCPGAADAGRWRGGEDLDLVHYRAARSPVPEPVAETDPPVGFREVWRGDRGRVQATPWVAVVATVDRRARALRLTSTRPIGPKDKSAGRQKRYSIDFYWCDDGQVWRTLAIPMRDSSARPLPHGEPLDFYLAVRWSEDEKEPFHDLPDTLRVEVPRPGDVAVLKFSEGGRRGKAEHVPVLEFVGRGQVRAGGGVEALRGKQRPMQFATEDTIISFLFYVPVAVEPRPLLLYFHGDMPRGTAQCPQPGLADFAPTYGPALMVVDPKRKHHPVRDFVVVTPVSLEEVWWLRYPAEHDSTSYAQSVEECLKGIIDLTYELGLCRRDAGACFGGQSMGAYMALELARAMPEGTASVLAGAPCFDPPRLDHLARRLVNVPVWLLIGRNDSLCSFEEVASLALKMRDLDAKCVRLTSAGIKGHSEVGK</sequence>
<dbReference type="SUPFAM" id="SSF53474">
    <property type="entry name" value="alpha/beta-Hydrolases"/>
    <property type="match status" value="1"/>
</dbReference>
<evidence type="ECO:0000313" key="1">
    <source>
        <dbReference type="EMBL" id="CAK0839378.1"/>
    </source>
</evidence>
<accession>A0ABN9T448</accession>
<organism evidence="1 2">
    <name type="scientific">Prorocentrum cordatum</name>
    <dbReference type="NCBI Taxonomy" id="2364126"/>
    <lineage>
        <taxon>Eukaryota</taxon>
        <taxon>Sar</taxon>
        <taxon>Alveolata</taxon>
        <taxon>Dinophyceae</taxon>
        <taxon>Prorocentrales</taxon>
        <taxon>Prorocentraceae</taxon>
        <taxon>Prorocentrum</taxon>
    </lineage>
</organism>
<dbReference type="Gene3D" id="3.40.50.1820">
    <property type="entry name" value="alpha/beta hydrolase"/>
    <property type="match status" value="1"/>
</dbReference>
<name>A0ABN9T448_9DINO</name>
<dbReference type="InterPro" id="IPR029058">
    <property type="entry name" value="AB_hydrolase_fold"/>
</dbReference>
<dbReference type="EMBL" id="CAUYUJ010014286">
    <property type="protein sequence ID" value="CAK0839378.1"/>
    <property type="molecule type" value="Genomic_DNA"/>
</dbReference>
<proteinExistence type="predicted"/>
<keyword evidence="2" id="KW-1185">Reference proteome</keyword>
<reference evidence="1" key="1">
    <citation type="submission" date="2023-10" db="EMBL/GenBank/DDBJ databases">
        <authorList>
            <person name="Chen Y."/>
            <person name="Shah S."/>
            <person name="Dougan E. K."/>
            <person name="Thang M."/>
            <person name="Chan C."/>
        </authorList>
    </citation>
    <scope>NUCLEOTIDE SEQUENCE [LARGE SCALE GENOMIC DNA]</scope>
</reference>
<gene>
    <name evidence="1" type="ORF">PCOR1329_LOCUS35058</name>
</gene>